<dbReference type="Gene3D" id="3.10.490.10">
    <property type="entry name" value="Gamma-glutamyl cyclotransferase-like"/>
    <property type="match status" value="1"/>
</dbReference>
<dbReference type="InterPro" id="IPR009288">
    <property type="entry name" value="AIG2-like_dom"/>
</dbReference>
<name>A0A8J7S2W8_9PROT</name>
<dbReference type="Proteomes" id="UP000672602">
    <property type="component" value="Unassembled WGS sequence"/>
</dbReference>
<sequence length="203" mass="23322">MAELSWETIREYYPNGAEGSDRTFLDRAVFTHGLPKLFYGSLRDARVFELVTGRPLAERRVERVTVPDHKLGRIMTHAGYPGIFPEPGGAVECLLVHDLGVEEHACIAWYEWDEYRLEHFPLADGRVAEAFVPDVERIRAVFGMVDFEPWSFENWRASHYDHALTDLRAWMSLMPDLADDDPRLVAGAGNEEHAAKREVRRVR</sequence>
<protein>
    <submittedName>
        <fullName evidence="2">Gamma-glutamylcyclotransferase</fullName>
    </submittedName>
</protein>
<dbReference type="InterPro" id="IPR036568">
    <property type="entry name" value="GGCT-like_sf"/>
</dbReference>
<dbReference type="EMBL" id="JAGMWN010000005">
    <property type="protein sequence ID" value="MBP5857593.1"/>
    <property type="molecule type" value="Genomic_DNA"/>
</dbReference>
<dbReference type="RefSeq" id="WP_210682188.1">
    <property type="nucleotide sequence ID" value="NZ_JAGMWN010000005.1"/>
</dbReference>
<organism evidence="2 3">
    <name type="scientific">Marivibrio halodurans</name>
    <dbReference type="NCBI Taxonomy" id="2039722"/>
    <lineage>
        <taxon>Bacteria</taxon>
        <taxon>Pseudomonadati</taxon>
        <taxon>Pseudomonadota</taxon>
        <taxon>Alphaproteobacteria</taxon>
        <taxon>Rhodospirillales</taxon>
        <taxon>Rhodospirillaceae</taxon>
        <taxon>Marivibrio</taxon>
    </lineage>
</organism>
<proteinExistence type="predicted"/>
<evidence type="ECO:0000259" key="1">
    <source>
        <dbReference type="Pfam" id="PF06094"/>
    </source>
</evidence>
<evidence type="ECO:0000313" key="2">
    <source>
        <dbReference type="EMBL" id="MBP5857593.1"/>
    </source>
</evidence>
<evidence type="ECO:0000313" key="3">
    <source>
        <dbReference type="Proteomes" id="UP000672602"/>
    </source>
</evidence>
<dbReference type="InterPro" id="IPR013024">
    <property type="entry name" value="GGCT-like"/>
</dbReference>
<accession>A0A8J7S2W8</accession>
<dbReference type="CDD" id="cd06661">
    <property type="entry name" value="GGCT_like"/>
    <property type="match status" value="1"/>
</dbReference>
<dbReference type="Pfam" id="PF06094">
    <property type="entry name" value="GGACT"/>
    <property type="match status" value="1"/>
</dbReference>
<dbReference type="SUPFAM" id="SSF110857">
    <property type="entry name" value="Gamma-glutamyl cyclotransferase-like"/>
    <property type="match status" value="1"/>
</dbReference>
<comment type="caution">
    <text evidence="2">The sequence shown here is derived from an EMBL/GenBank/DDBJ whole genome shotgun (WGS) entry which is preliminary data.</text>
</comment>
<dbReference type="AlphaFoldDB" id="A0A8J7S2W8"/>
<feature type="domain" description="Gamma-glutamylcyclotransferase AIG2-like" evidence="1">
    <location>
        <begin position="38"/>
        <end position="132"/>
    </location>
</feature>
<keyword evidence="3" id="KW-1185">Reference proteome</keyword>
<reference evidence="2" key="1">
    <citation type="submission" date="2021-04" db="EMBL/GenBank/DDBJ databases">
        <authorList>
            <person name="Zhang D.-C."/>
        </authorList>
    </citation>
    <scope>NUCLEOTIDE SEQUENCE</scope>
    <source>
        <strain evidence="2">CGMCC 1.15697</strain>
    </source>
</reference>
<gene>
    <name evidence="2" type="ORF">KAJ83_11275</name>
</gene>